<comment type="pathway">
    <text evidence="1 9">Amino-acid biosynthesis; L-lysine biosynthesis via DAP pathway; DL-2,6-diaminopimelate from LL-2,6-diaminopimelate: step 1/1.</text>
</comment>
<dbReference type="PANTHER" id="PTHR31689:SF0">
    <property type="entry name" value="DIAMINOPIMELATE EPIMERASE"/>
    <property type="match status" value="1"/>
</dbReference>
<feature type="site" description="Important for dimerization" evidence="9">
    <location>
        <position position="270"/>
    </location>
</feature>
<dbReference type="NCBIfam" id="TIGR00652">
    <property type="entry name" value="DapF"/>
    <property type="match status" value="1"/>
</dbReference>
<feature type="active site" description="Proton acceptor" evidence="9">
    <location>
        <position position="219"/>
    </location>
</feature>
<evidence type="ECO:0000256" key="6">
    <source>
        <dbReference type="ARBA" id="ARBA00023154"/>
    </source>
</evidence>
<dbReference type="InterPro" id="IPR001653">
    <property type="entry name" value="DAP_epimerase_DapF"/>
</dbReference>
<dbReference type="AlphaFoldDB" id="A0A5M8FT01"/>
<evidence type="ECO:0000256" key="1">
    <source>
        <dbReference type="ARBA" id="ARBA00005196"/>
    </source>
</evidence>
<name>A0A5M8FT01_9GAMM</name>
<dbReference type="RefSeq" id="WP_150090709.1">
    <property type="nucleotide sequence ID" value="NZ_JBFUOH010000052.1"/>
</dbReference>
<accession>A0A5M8FT01</accession>
<comment type="subcellular location">
    <subcellularLocation>
        <location evidence="9">Cytoplasm</location>
    </subcellularLocation>
</comment>
<comment type="subunit">
    <text evidence="9">Homodimer.</text>
</comment>
<keyword evidence="5 9" id="KW-0028">Amino-acid biosynthesis</keyword>
<evidence type="ECO:0000313" key="11">
    <source>
        <dbReference type="EMBL" id="KAA6186562.1"/>
    </source>
</evidence>
<comment type="similarity">
    <text evidence="2 9">Belongs to the diaminopimelate epimerase family.</text>
</comment>
<comment type="caution">
    <text evidence="11">The sequence shown here is derived from an EMBL/GenBank/DDBJ whole genome shotgun (WGS) entry which is preliminary data.</text>
</comment>
<dbReference type="Gene3D" id="3.10.310.10">
    <property type="entry name" value="Diaminopimelate Epimerase, Chain A, domain 1"/>
    <property type="match status" value="2"/>
</dbReference>
<feature type="binding site" evidence="9">
    <location>
        <begin position="76"/>
        <end position="77"/>
    </location>
    <ligand>
        <name>substrate</name>
    </ligand>
</feature>
<evidence type="ECO:0000256" key="3">
    <source>
        <dbReference type="ARBA" id="ARBA00013080"/>
    </source>
</evidence>
<keyword evidence="12" id="KW-1185">Reference proteome</keyword>
<feature type="binding site" evidence="9">
    <location>
        <position position="192"/>
    </location>
    <ligand>
        <name>substrate</name>
    </ligand>
</feature>
<feature type="binding site" evidence="9">
    <location>
        <position position="46"/>
    </location>
    <ligand>
        <name>substrate</name>
    </ligand>
</feature>
<dbReference type="EMBL" id="VWXX01000004">
    <property type="protein sequence ID" value="KAA6186562.1"/>
    <property type="molecule type" value="Genomic_DNA"/>
</dbReference>
<feature type="binding site" evidence="9">
    <location>
        <position position="13"/>
    </location>
    <ligand>
        <name>substrate</name>
    </ligand>
</feature>
<dbReference type="GO" id="GO:0009089">
    <property type="term" value="P:lysine biosynthetic process via diaminopimelate"/>
    <property type="evidence" value="ECO:0007669"/>
    <property type="project" value="UniProtKB-UniRule"/>
</dbReference>
<evidence type="ECO:0000256" key="4">
    <source>
        <dbReference type="ARBA" id="ARBA00022490"/>
    </source>
</evidence>
<dbReference type="InterPro" id="IPR018510">
    <property type="entry name" value="DAP_epimerase_AS"/>
</dbReference>
<dbReference type="GO" id="GO:0008837">
    <property type="term" value="F:diaminopimelate epimerase activity"/>
    <property type="evidence" value="ECO:0007669"/>
    <property type="project" value="UniProtKB-UniRule"/>
</dbReference>
<dbReference type="Proteomes" id="UP000322981">
    <property type="component" value="Unassembled WGS sequence"/>
</dbReference>
<dbReference type="EC" id="5.1.1.7" evidence="3 9"/>
<evidence type="ECO:0000256" key="8">
    <source>
        <dbReference type="ARBA" id="ARBA00051712"/>
    </source>
</evidence>
<feature type="site" description="Could be important to modulate the pK values of the two catalytic cysteine residues" evidence="9">
    <location>
        <position position="210"/>
    </location>
</feature>
<feature type="site" description="Could be important to modulate the pK values of the two catalytic cysteine residues" evidence="9">
    <location>
        <position position="161"/>
    </location>
</feature>
<dbReference type="OrthoDB" id="9805408at2"/>
<dbReference type="SUPFAM" id="SSF54506">
    <property type="entry name" value="Diaminopimelate epimerase-like"/>
    <property type="match status" value="1"/>
</dbReference>
<dbReference type="PROSITE" id="PS01326">
    <property type="entry name" value="DAP_EPIMERASE"/>
    <property type="match status" value="1"/>
</dbReference>
<feature type="active site" evidence="10">
    <location>
        <position position="75"/>
    </location>
</feature>
<comment type="function">
    <text evidence="9">Catalyzes the stereoinversion of LL-2,6-diaminopimelate (L,L-DAP) to meso-diaminopimelate (meso-DAP), a precursor of L-lysine and an essential component of the bacterial peptidoglycan.</text>
</comment>
<evidence type="ECO:0000256" key="7">
    <source>
        <dbReference type="ARBA" id="ARBA00023235"/>
    </source>
</evidence>
<keyword evidence="6 9" id="KW-0457">Lysine biosynthesis</keyword>
<feature type="binding site" evidence="9">
    <location>
        <position position="159"/>
    </location>
    <ligand>
        <name>substrate</name>
    </ligand>
</feature>
<feature type="binding site" evidence="9">
    <location>
        <begin position="210"/>
        <end position="211"/>
    </location>
    <ligand>
        <name>substrate</name>
    </ligand>
</feature>
<gene>
    <name evidence="9 11" type="primary">dapF</name>
    <name evidence="11" type="ORF">F2Q65_04080</name>
</gene>
<organism evidence="11 12">
    <name type="scientific">Thiohalocapsa marina</name>
    <dbReference type="NCBI Taxonomy" id="424902"/>
    <lineage>
        <taxon>Bacteria</taxon>
        <taxon>Pseudomonadati</taxon>
        <taxon>Pseudomonadota</taxon>
        <taxon>Gammaproteobacteria</taxon>
        <taxon>Chromatiales</taxon>
        <taxon>Chromatiaceae</taxon>
        <taxon>Thiohalocapsa</taxon>
    </lineage>
</organism>
<dbReference type="Pfam" id="PF01678">
    <property type="entry name" value="DAP_epimerase"/>
    <property type="match status" value="2"/>
</dbReference>
<keyword evidence="4 9" id="KW-0963">Cytoplasm</keyword>
<evidence type="ECO:0000256" key="5">
    <source>
        <dbReference type="ARBA" id="ARBA00022605"/>
    </source>
</evidence>
<dbReference type="HAMAP" id="MF_00197">
    <property type="entry name" value="DAP_epimerase"/>
    <property type="match status" value="1"/>
</dbReference>
<evidence type="ECO:0000256" key="9">
    <source>
        <dbReference type="HAMAP-Rule" id="MF_00197"/>
    </source>
</evidence>
<feature type="binding site" evidence="9">
    <location>
        <position position="66"/>
    </location>
    <ligand>
        <name>substrate</name>
    </ligand>
</feature>
<evidence type="ECO:0000256" key="10">
    <source>
        <dbReference type="PROSITE-ProRule" id="PRU10125"/>
    </source>
</evidence>
<feature type="binding site" evidence="9">
    <location>
        <begin position="220"/>
        <end position="221"/>
    </location>
    <ligand>
        <name>substrate</name>
    </ligand>
</feature>
<dbReference type="PANTHER" id="PTHR31689">
    <property type="entry name" value="DIAMINOPIMELATE EPIMERASE, CHLOROPLASTIC"/>
    <property type="match status" value="1"/>
</dbReference>
<proteinExistence type="inferred from homology"/>
<evidence type="ECO:0000256" key="2">
    <source>
        <dbReference type="ARBA" id="ARBA00010219"/>
    </source>
</evidence>
<dbReference type="UniPathway" id="UPA00034">
    <property type="reaction ID" value="UER00025"/>
</dbReference>
<comment type="catalytic activity">
    <reaction evidence="8 9">
        <text>(2S,6S)-2,6-diaminopimelate = meso-2,6-diaminopimelate</text>
        <dbReference type="Rhea" id="RHEA:15393"/>
        <dbReference type="ChEBI" id="CHEBI:57609"/>
        <dbReference type="ChEBI" id="CHEBI:57791"/>
        <dbReference type="EC" id="5.1.1.7"/>
    </reaction>
</comment>
<sequence>MRLHFTKMHGLGNDFVVIDAISQRLDMTPELSRRLADRRFGIGCDQVLLVEAARLPGTEFHYRIFNADGSEVEQCGNGARCFARFVRDQGLTRSDDIAVGTAAGPIRLKAQPDGQISVDMGVPQLDPAAIPFQARRRAAAYDLWQGCSALRIGAVSMGNPHAVLHVEDIAQAPVAELGPRIECDPRFPRRVNVGFMQIIDAAHIRLRVWERGVGETLACGTGACAAVVIGRLWGELDEAVEVTLPGGALQIQWAGEGASVTMTGPAARVFEGDIEL</sequence>
<evidence type="ECO:0000313" key="12">
    <source>
        <dbReference type="Proteomes" id="UP000322981"/>
    </source>
</evidence>
<reference evidence="11 12" key="1">
    <citation type="submission" date="2019-09" db="EMBL/GenBank/DDBJ databases">
        <title>Whole-genome sequence of the purple sulfur bacterium Thiohalocapsa marina DSM 19078.</title>
        <authorList>
            <person name="Kyndt J.A."/>
            <person name="Meyer T.E."/>
        </authorList>
    </citation>
    <scope>NUCLEOTIDE SEQUENCE [LARGE SCALE GENOMIC DNA]</scope>
    <source>
        <strain evidence="11 12">DSM 19078</strain>
    </source>
</reference>
<keyword evidence="7 9" id="KW-0413">Isomerase</keyword>
<protein>
    <recommendedName>
        <fullName evidence="3 9">Diaminopimelate epimerase</fullName>
        <shortName evidence="9">DAP epimerase</shortName>
        <ecNumber evidence="3 9">5.1.1.7</ecNumber>
    </recommendedName>
    <alternativeName>
        <fullName evidence="9">PLP-independent amino acid racemase</fullName>
    </alternativeName>
</protein>
<dbReference type="FunFam" id="3.10.310.10:FF:000001">
    <property type="entry name" value="Diaminopimelate epimerase"/>
    <property type="match status" value="1"/>
</dbReference>
<dbReference type="GO" id="GO:0005829">
    <property type="term" value="C:cytosol"/>
    <property type="evidence" value="ECO:0007669"/>
    <property type="project" value="TreeGrafter"/>
</dbReference>
<feature type="active site" description="Proton donor" evidence="9">
    <location>
        <position position="75"/>
    </location>
</feature>